<evidence type="ECO:0000313" key="3">
    <source>
        <dbReference type="Proteomes" id="UP000831290"/>
    </source>
</evidence>
<dbReference type="RefSeq" id="WP_255845719.1">
    <property type="nucleotide sequence ID" value="NZ_CP094358.1"/>
</dbReference>
<keyword evidence="3" id="KW-1185">Reference proteome</keyword>
<dbReference type="InterPro" id="IPR036465">
    <property type="entry name" value="vWFA_dom_sf"/>
</dbReference>
<dbReference type="InterPro" id="IPR002881">
    <property type="entry name" value="DUF58"/>
</dbReference>
<sequence length="309" mass="36609">MKIQKELHNIQLFKNLELLANQVVEGFVNGMHKSPFHGFSSEFSEHKIYNQGESTRHIDWKLFAKTDKLYTKRFEEETNLRCHIIIDNSSSMHYPEIKKQSLSNLNKIGFSILAAASMMNLLKRQRDAVGLSIYSDNYDFYSPEKGSERHHQMLLSNLESILNSPAEGKQTKTYTFLHQIAEKIHRRSMIFLFTDMFQSETSENELFNALRHLKYNKHEVILFHVMDKQKEFYFKFDNNPKRFTDVETGEHINLYANNVKENYQKAVEDYFKILKLKCSQYKIKYVEADISKDINKTLLTYLIERQKFA</sequence>
<evidence type="ECO:0000313" key="2">
    <source>
        <dbReference type="EMBL" id="UOB19102.1"/>
    </source>
</evidence>
<dbReference type="Gene3D" id="3.40.50.410">
    <property type="entry name" value="von Willebrand factor, type A domain"/>
    <property type="match status" value="1"/>
</dbReference>
<gene>
    <name evidence="2" type="ORF">MQE35_07340</name>
</gene>
<dbReference type="AlphaFoldDB" id="A0A9E7A168"/>
<protein>
    <submittedName>
        <fullName evidence="2">DUF58 domain-containing protein</fullName>
    </submittedName>
</protein>
<organism evidence="2 3">
    <name type="scientific">Abyssalbus ytuae</name>
    <dbReference type="NCBI Taxonomy" id="2926907"/>
    <lineage>
        <taxon>Bacteria</taxon>
        <taxon>Pseudomonadati</taxon>
        <taxon>Bacteroidota</taxon>
        <taxon>Flavobacteriia</taxon>
        <taxon>Flavobacteriales</taxon>
        <taxon>Flavobacteriaceae</taxon>
        <taxon>Abyssalbus</taxon>
    </lineage>
</organism>
<dbReference type="PANTHER" id="PTHR33608">
    <property type="entry name" value="BLL2464 PROTEIN"/>
    <property type="match status" value="1"/>
</dbReference>
<proteinExistence type="predicted"/>
<accession>A0A9E7A168</accession>
<dbReference type="SUPFAM" id="SSF53300">
    <property type="entry name" value="vWA-like"/>
    <property type="match status" value="1"/>
</dbReference>
<feature type="domain" description="DUF58" evidence="1">
    <location>
        <begin position="47"/>
        <end position="268"/>
    </location>
</feature>
<dbReference type="KEGG" id="fbm:MQE35_07340"/>
<dbReference type="PANTHER" id="PTHR33608:SF7">
    <property type="entry name" value="DUF58 DOMAIN-CONTAINING PROTEIN"/>
    <property type="match status" value="1"/>
</dbReference>
<dbReference type="Proteomes" id="UP000831290">
    <property type="component" value="Chromosome"/>
</dbReference>
<dbReference type="Pfam" id="PF01882">
    <property type="entry name" value="DUF58"/>
    <property type="match status" value="1"/>
</dbReference>
<dbReference type="EMBL" id="CP094358">
    <property type="protein sequence ID" value="UOB19102.1"/>
    <property type="molecule type" value="Genomic_DNA"/>
</dbReference>
<evidence type="ECO:0000259" key="1">
    <source>
        <dbReference type="Pfam" id="PF01882"/>
    </source>
</evidence>
<reference evidence="2" key="1">
    <citation type="submission" date="2022-03" db="EMBL/GenBank/DDBJ databases">
        <title>Description of Abyssus ytuae gen. nov., sp. nov., a novel member of the family Flavobacteriaceae isolated from the sediment of Mariana Trench.</title>
        <authorList>
            <person name="Zhang J."/>
            <person name="Xu X."/>
        </authorList>
    </citation>
    <scope>NUCLEOTIDE SEQUENCE</scope>
    <source>
        <strain evidence="2">MT3330</strain>
    </source>
</reference>
<name>A0A9E7A168_9FLAO</name>